<dbReference type="SUPFAM" id="SSF51306">
    <property type="entry name" value="LexA/Signal peptidase"/>
    <property type="match status" value="1"/>
</dbReference>
<evidence type="ECO:0000256" key="4">
    <source>
        <dbReference type="ARBA" id="ARBA00022801"/>
    </source>
</evidence>
<accession>R1ATB6</accession>
<name>R1ATB6_9FIRM</name>
<dbReference type="CDD" id="cd06530">
    <property type="entry name" value="S26_SPase_I"/>
    <property type="match status" value="1"/>
</dbReference>
<comment type="similarity">
    <text evidence="2 6">Belongs to the peptidase S26 family.</text>
</comment>
<dbReference type="EMBL" id="ARZA01000183">
    <property type="protein sequence ID" value="EOD00368.1"/>
    <property type="molecule type" value="Genomic_DNA"/>
</dbReference>
<dbReference type="RefSeq" id="WP_006313756.1">
    <property type="nucleotide sequence ID" value="NZ_ARZA01000183.1"/>
</dbReference>
<feature type="domain" description="Peptidase S26" evidence="7">
    <location>
        <begin position="6"/>
        <end position="168"/>
    </location>
</feature>
<dbReference type="GO" id="GO:0009003">
    <property type="term" value="F:signal peptidase activity"/>
    <property type="evidence" value="ECO:0007669"/>
    <property type="project" value="UniProtKB-EC"/>
</dbReference>
<dbReference type="GO" id="GO:0006465">
    <property type="term" value="P:signal peptide processing"/>
    <property type="evidence" value="ECO:0007669"/>
    <property type="project" value="InterPro"/>
</dbReference>
<dbReference type="GO" id="GO:0004252">
    <property type="term" value="F:serine-type endopeptidase activity"/>
    <property type="evidence" value="ECO:0007669"/>
    <property type="project" value="InterPro"/>
</dbReference>
<protein>
    <recommendedName>
        <fullName evidence="6">Signal peptidase I</fullName>
        <ecNumber evidence="6">3.4.21.89</ecNumber>
    </recommendedName>
</protein>
<dbReference type="PRINTS" id="PR00727">
    <property type="entry name" value="LEADERPTASE"/>
</dbReference>
<dbReference type="PATRIC" id="fig|1304284.3.peg.1555"/>
<dbReference type="STRING" id="1304284.L21TH_1586"/>
<dbReference type="NCBIfam" id="TIGR02227">
    <property type="entry name" value="sigpep_I_bact"/>
    <property type="match status" value="1"/>
</dbReference>
<keyword evidence="9" id="KW-1185">Reference proteome</keyword>
<evidence type="ECO:0000256" key="6">
    <source>
        <dbReference type="RuleBase" id="RU362042"/>
    </source>
</evidence>
<feature type="transmembrane region" description="Helical" evidence="6">
    <location>
        <begin position="12"/>
        <end position="33"/>
    </location>
</feature>
<dbReference type="AlphaFoldDB" id="R1ATB6"/>
<dbReference type="InterPro" id="IPR019756">
    <property type="entry name" value="Pept_S26A_signal_pept_1_Ser-AS"/>
</dbReference>
<keyword evidence="3 6" id="KW-0645">Protease</keyword>
<dbReference type="Pfam" id="PF10502">
    <property type="entry name" value="Peptidase_S26"/>
    <property type="match status" value="1"/>
</dbReference>
<evidence type="ECO:0000256" key="2">
    <source>
        <dbReference type="ARBA" id="ARBA00009370"/>
    </source>
</evidence>
<dbReference type="InterPro" id="IPR000223">
    <property type="entry name" value="Pept_S26A_signal_pept_1"/>
</dbReference>
<dbReference type="GO" id="GO:0005886">
    <property type="term" value="C:plasma membrane"/>
    <property type="evidence" value="ECO:0007669"/>
    <property type="project" value="UniProtKB-SubCell"/>
</dbReference>
<dbReference type="eggNOG" id="COG0681">
    <property type="taxonomic scope" value="Bacteria"/>
</dbReference>
<dbReference type="Gene3D" id="2.10.109.10">
    <property type="entry name" value="Umud Fragment, subunit A"/>
    <property type="match status" value="2"/>
</dbReference>
<dbReference type="EC" id="3.4.21.89" evidence="6"/>
<comment type="catalytic activity">
    <reaction evidence="6">
        <text>Cleavage of hydrophobic, N-terminal signal or leader sequences from secreted and periplasmic proteins.</text>
        <dbReference type="EC" id="3.4.21.89"/>
    </reaction>
</comment>
<feature type="active site" evidence="5">
    <location>
        <position position="36"/>
    </location>
</feature>
<keyword evidence="6" id="KW-0812">Transmembrane</keyword>
<dbReference type="InterPro" id="IPR036286">
    <property type="entry name" value="LexA/Signal_pep-like_sf"/>
</dbReference>
<proteinExistence type="inferred from homology"/>
<keyword evidence="6" id="KW-1133">Transmembrane helix</keyword>
<comment type="caution">
    <text evidence="8">The sequence shown here is derived from an EMBL/GenBank/DDBJ whole genome shotgun (WGS) entry which is preliminary data.</text>
</comment>
<sequence>MAREIYEWIKSIALAIILAIIIKTFIFNTTYVIGTSMNPTLQETDRLFTNKIVYRISEPKRRDIVVLKAPDEPKKDYIKRVIAVEGDLVEIKNGKVYVNGEELKETYIHKDIQTGEYIKTLGNIKLKVPENYVYVLGDNRYRNASKDSRYFGPVPIKSVKGKAFFRFYPFDRFGSIH</sequence>
<feature type="active site" evidence="5">
    <location>
        <position position="79"/>
    </location>
</feature>
<comment type="subcellular location">
    <subcellularLocation>
        <location evidence="1">Cell membrane</location>
        <topology evidence="1">Single-pass type II membrane protein</topology>
    </subcellularLocation>
    <subcellularLocation>
        <location evidence="6">Membrane</location>
        <topology evidence="6">Single-pass type II membrane protein</topology>
    </subcellularLocation>
</comment>
<dbReference type="PROSITE" id="PS00501">
    <property type="entry name" value="SPASE_I_1"/>
    <property type="match status" value="1"/>
</dbReference>
<keyword evidence="4 6" id="KW-0378">Hydrolase</keyword>
<reference evidence="8 9" key="1">
    <citation type="journal article" date="2015" name="Geomicrobiol. J.">
        <title>Caldisalinibacter kiritimatiensis gen. nov., sp. nov., a moderately thermohalophilic thiosulfate-reducing bacterium from a hypersaline microbial mat.</title>
        <authorList>
            <person name="Ben Hania W."/>
            <person name="Joseph M."/>
            <person name="Fiebig A."/>
            <person name="Bunk B."/>
            <person name="Klenk H.-P."/>
            <person name="Fardeau M.-L."/>
            <person name="Spring S."/>
        </authorList>
    </citation>
    <scope>NUCLEOTIDE SEQUENCE [LARGE SCALE GENOMIC DNA]</scope>
    <source>
        <strain evidence="8 9">L21-TH-D2</strain>
    </source>
</reference>
<evidence type="ECO:0000313" key="9">
    <source>
        <dbReference type="Proteomes" id="UP000013378"/>
    </source>
</evidence>
<dbReference type="PANTHER" id="PTHR43390">
    <property type="entry name" value="SIGNAL PEPTIDASE I"/>
    <property type="match status" value="1"/>
</dbReference>
<dbReference type="PANTHER" id="PTHR43390:SF1">
    <property type="entry name" value="CHLOROPLAST PROCESSING PEPTIDASE"/>
    <property type="match status" value="1"/>
</dbReference>
<evidence type="ECO:0000313" key="8">
    <source>
        <dbReference type="EMBL" id="EOD00368.1"/>
    </source>
</evidence>
<dbReference type="InterPro" id="IPR019533">
    <property type="entry name" value="Peptidase_S26"/>
</dbReference>
<evidence type="ECO:0000256" key="1">
    <source>
        <dbReference type="ARBA" id="ARBA00004401"/>
    </source>
</evidence>
<keyword evidence="6" id="KW-0472">Membrane</keyword>
<evidence type="ECO:0000259" key="7">
    <source>
        <dbReference type="Pfam" id="PF10502"/>
    </source>
</evidence>
<dbReference type="Proteomes" id="UP000013378">
    <property type="component" value="Unassembled WGS sequence"/>
</dbReference>
<evidence type="ECO:0000256" key="5">
    <source>
        <dbReference type="PIRSR" id="PIRSR600223-1"/>
    </source>
</evidence>
<evidence type="ECO:0000256" key="3">
    <source>
        <dbReference type="ARBA" id="ARBA00022670"/>
    </source>
</evidence>
<gene>
    <name evidence="8" type="ORF">L21TH_1586</name>
</gene>
<organism evidence="8 9">
    <name type="scientific">Caldisalinibacter kiritimatiensis</name>
    <dbReference type="NCBI Taxonomy" id="1304284"/>
    <lineage>
        <taxon>Bacteria</taxon>
        <taxon>Bacillati</taxon>
        <taxon>Bacillota</taxon>
        <taxon>Tissierellia</taxon>
        <taxon>Tissierellales</taxon>
        <taxon>Thermohalobacteraceae</taxon>
        <taxon>Caldisalinibacter</taxon>
    </lineage>
</organism>